<keyword evidence="1" id="KW-0732">Signal</keyword>
<accession>A0A090LN15</accession>
<gene>
    <name evidence="2 4 5" type="ORF">SRAE_X000053700</name>
</gene>
<name>A0A090LN15_STRRB</name>
<organism evidence="2">
    <name type="scientific">Strongyloides ratti</name>
    <name type="common">Parasitic roundworm</name>
    <dbReference type="NCBI Taxonomy" id="34506"/>
    <lineage>
        <taxon>Eukaryota</taxon>
        <taxon>Metazoa</taxon>
        <taxon>Ecdysozoa</taxon>
        <taxon>Nematoda</taxon>
        <taxon>Chromadorea</taxon>
        <taxon>Rhabditida</taxon>
        <taxon>Tylenchina</taxon>
        <taxon>Panagrolaimomorpha</taxon>
        <taxon>Strongyloidoidea</taxon>
        <taxon>Strongyloididae</taxon>
        <taxon>Strongyloides</taxon>
    </lineage>
</organism>
<reference evidence="4" key="2">
    <citation type="submission" date="2020-12" db="UniProtKB">
        <authorList>
            <consortium name="WormBaseParasite"/>
        </authorList>
    </citation>
    <scope>IDENTIFICATION</scope>
</reference>
<dbReference type="RefSeq" id="XP_024510406.1">
    <property type="nucleotide sequence ID" value="XM_024644892.1"/>
</dbReference>
<dbReference type="GeneID" id="36383590"/>
<protein>
    <submittedName>
        <fullName evidence="2 4">Uncharacterized protein</fullName>
    </submittedName>
</protein>
<evidence type="ECO:0000313" key="5">
    <source>
        <dbReference type="WormBase" id="SRAE_X000053700"/>
    </source>
</evidence>
<sequence>MDCRSIITWIITALLSLSLISSAAIENQQEDSDLVYPYNYYGYIPYNNYIQPSQSKRAQTFVRFGKRAQTFVRFGKRAQTFVRFG</sequence>
<reference evidence="2 3" key="1">
    <citation type="submission" date="2014-09" db="EMBL/GenBank/DDBJ databases">
        <authorList>
            <person name="Martin A.A."/>
        </authorList>
    </citation>
    <scope>NUCLEOTIDE SEQUENCE</scope>
    <source>
        <strain evidence="3">ED321</strain>
        <strain evidence="2">ED321 Heterogonic</strain>
    </source>
</reference>
<dbReference type="WormBase" id="SRAE_X000053700">
    <property type="protein sequence ID" value="SRP03015"/>
    <property type="gene ID" value="WBGene00266096"/>
</dbReference>
<dbReference type="Proteomes" id="UP000035682">
    <property type="component" value="Unplaced"/>
</dbReference>
<feature type="chain" id="PRO_5015031048" evidence="1">
    <location>
        <begin position="23"/>
        <end position="85"/>
    </location>
</feature>
<dbReference type="OrthoDB" id="5813613at2759"/>
<dbReference type="EMBL" id="LN609530">
    <property type="protein sequence ID" value="CEF71210.1"/>
    <property type="molecule type" value="Genomic_DNA"/>
</dbReference>
<evidence type="ECO:0000256" key="1">
    <source>
        <dbReference type="SAM" id="SignalP"/>
    </source>
</evidence>
<dbReference type="CTD" id="36383590"/>
<keyword evidence="3" id="KW-1185">Reference proteome</keyword>
<evidence type="ECO:0000313" key="2">
    <source>
        <dbReference type="EMBL" id="CEF71210.1"/>
    </source>
</evidence>
<dbReference type="STRING" id="34506.A0A090LN15"/>
<dbReference type="WBParaSite" id="SRAE_X000053700.1">
    <property type="protein sequence ID" value="SRAE_X000053700.1"/>
    <property type="gene ID" value="WBGene00266096"/>
</dbReference>
<dbReference type="AlphaFoldDB" id="A0A090LN15"/>
<evidence type="ECO:0000313" key="4">
    <source>
        <dbReference type="WBParaSite" id="SRAE_X000053700.1"/>
    </source>
</evidence>
<proteinExistence type="predicted"/>
<feature type="signal peptide" evidence="1">
    <location>
        <begin position="1"/>
        <end position="22"/>
    </location>
</feature>
<evidence type="ECO:0000313" key="3">
    <source>
        <dbReference type="Proteomes" id="UP000035682"/>
    </source>
</evidence>